<proteinExistence type="predicted"/>
<dbReference type="OrthoDB" id="8047980at2759"/>
<evidence type="ECO:0000313" key="3">
    <source>
        <dbReference type="Proteomes" id="UP001154078"/>
    </source>
</evidence>
<protein>
    <submittedName>
        <fullName evidence="2">Uncharacterized protein</fullName>
    </submittedName>
</protein>
<accession>A0A9P0B5B5</accession>
<feature type="compositionally biased region" description="Basic and acidic residues" evidence="1">
    <location>
        <begin position="40"/>
        <end position="50"/>
    </location>
</feature>
<name>A0A9P0B5B5_BRAAE</name>
<keyword evidence="3" id="KW-1185">Reference proteome</keyword>
<organism evidence="2 3">
    <name type="scientific">Brassicogethes aeneus</name>
    <name type="common">Rape pollen beetle</name>
    <name type="synonym">Meligethes aeneus</name>
    <dbReference type="NCBI Taxonomy" id="1431903"/>
    <lineage>
        <taxon>Eukaryota</taxon>
        <taxon>Metazoa</taxon>
        <taxon>Ecdysozoa</taxon>
        <taxon>Arthropoda</taxon>
        <taxon>Hexapoda</taxon>
        <taxon>Insecta</taxon>
        <taxon>Pterygota</taxon>
        <taxon>Neoptera</taxon>
        <taxon>Endopterygota</taxon>
        <taxon>Coleoptera</taxon>
        <taxon>Polyphaga</taxon>
        <taxon>Cucujiformia</taxon>
        <taxon>Nitidulidae</taxon>
        <taxon>Meligethinae</taxon>
        <taxon>Brassicogethes</taxon>
    </lineage>
</organism>
<dbReference type="Proteomes" id="UP001154078">
    <property type="component" value="Chromosome 4"/>
</dbReference>
<dbReference type="EMBL" id="OV121135">
    <property type="protein sequence ID" value="CAH0555757.1"/>
    <property type="molecule type" value="Genomic_DNA"/>
</dbReference>
<dbReference type="PANTHER" id="PTHR46114:SF1">
    <property type="entry name" value="ZAD DOMAIN-CONTAINING PROTEIN"/>
    <property type="match status" value="1"/>
</dbReference>
<evidence type="ECO:0000313" key="2">
    <source>
        <dbReference type="EMBL" id="CAH0555757.1"/>
    </source>
</evidence>
<reference evidence="2" key="1">
    <citation type="submission" date="2021-12" db="EMBL/GenBank/DDBJ databases">
        <authorList>
            <person name="King R."/>
        </authorList>
    </citation>
    <scope>NUCLEOTIDE SEQUENCE</scope>
</reference>
<sequence length="573" mass="65517">MNPPVVQRRVATPLYVRASSASRQCYQNTATKRSARRHAVASEREREKLSRSRQRTSFGLLFRFKGRSSMENSKCPKINNFCYVCGHMVLKKEEKELISLFSADFTKAYEHYFNETDSSGEDFTPNTVCKMCYNTLVNWIHKKGAQLPYVKPIIWIKDPTGHDVSRCYSCINFTQGMNRRKLKTKVYVPAFTAVLPLLRQKGDKLPKPPTPLSPHGSQRAETIFTNPTNVADVEWEPDFEDDGPQPLTQSEMDYIVARMGASQRNSEWLTSFLKSRKLTQQGVNATSYRKRQADFQTFYTVNDENTFAYCHDIPGLINKLGMEYNANDWRLFIDGSVSSLKAVLLHITNKKPSIPIGFGINKKETYETLGAILNKIKYEEQKWKICCDLKVVNILQGVIEKGGFPKYFCFLCYWDSRYRGNQYQCKDWILRTSDNQEQLRLHNEPMIQDIADILLPPLHIKLGISGKLIEVLVKDVNGAFECLKTIFPKLSNDKIRAGVLNGTDIRKLMKSEAFTNILTNNHLHAWNALKAIIEGVLGKNRNLPSCILPYSDALPPTESLFGYNVDSDNKQPN</sequence>
<gene>
    <name evidence="2" type="ORF">MELIAE_LOCUS7042</name>
</gene>
<evidence type="ECO:0000256" key="1">
    <source>
        <dbReference type="SAM" id="MobiDB-lite"/>
    </source>
</evidence>
<dbReference type="PANTHER" id="PTHR46114">
    <property type="entry name" value="APPLE DOMAIN-CONTAINING PROTEIN"/>
    <property type="match status" value="1"/>
</dbReference>
<feature type="region of interest" description="Disordered" evidence="1">
    <location>
        <begin position="32"/>
        <end position="52"/>
    </location>
</feature>
<dbReference type="AlphaFoldDB" id="A0A9P0B5B5"/>